<comment type="caution">
    <text evidence="11">The sequence shown here is derived from an EMBL/GenBank/DDBJ whole genome shotgun (WGS) entry which is preliminary data.</text>
</comment>
<dbReference type="InterPro" id="IPR012341">
    <property type="entry name" value="6hp_glycosidase-like_sf"/>
</dbReference>
<feature type="binding site" evidence="7">
    <location>
        <position position="574"/>
    </location>
    <ligand>
        <name>Ca(2+)</name>
        <dbReference type="ChEBI" id="CHEBI:29108"/>
    </ligand>
</feature>
<protein>
    <recommendedName>
        <fullName evidence="9">alpha-1,2-Mannosidase</fullName>
        <ecNumber evidence="9">3.2.1.-</ecNumber>
    </recommendedName>
</protein>
<comment type="pathway">
    <text evidence="2">Protein modification; protein glycosylation.</text>
</comment>
<dbReference type="EMBL" id="NHZQ01000121">
    <property type="protein sequence ID" value="PSK51727.1"/>
    <property type="molecule type" value="Genomic_DNA"/>
</dbReference>
<evidence type="ECO:0000313" key="12">
    <source>
        <dbReference type="Proteomes" id="UP000243723"/>
    </source>
</evidence>
<evidence type="ECO:0000256" key="8">
    <source>
        <dbReference type="PIRSR" id="PIRSR601382-3"/>
    </source>
</evidence>
<evidence type="ECO:0000256" key="10">
    <source>
        <dbReference type="SAM" id="Phobius"/>
    </source>
</evidence>
<dbReference type="EC" id="3.2.1.-" evidence="9"/>
<dbReference type="Pfam" id="PF01532">
    <property type="entry name" value="Glyco_hydro_47"/>
    <property type="match status" value="1"/>
</dbReference>
<organism evidence="11 12">
    <name type="scientific">Elsinoe australis</name>
    <dbReference type="NCBI Taxonomy" id="40998"/>
    <lineage>
        <taxon>Eukaryota</taxon>
        <taxon>Fungi</taxon>
        <taxon>Dikarya</taxon>
        <taxon>Ascomycota</taxon>
        <taxon>Pezizomycotina</taxon>
        <taxon>Dothideomycetes</taxon>
        <taxon>Dothideomycetidae</taxon>
        <taxon>Myriangiales</taxon>
        <taxon>Elsinoaceae</taxon>
        <taxon>Elsinoe</taxon>
    </lineage>
</organism>
<dbReference type="FunFam" id="1.50.10.10:FF:000037">
    <property type="entry name" value="alpha-1,2-Mannosidase"/>
    <property type="match status" value="1"/>
</dbReference>
<evidence type="ECO:0000256" key="4">
    <source>
        <dbReference type="ARBA" id="ARBA00022801"/>
    </source>
</evidence>
<feature type="active site" description="Proton donor" evidence="6">
    <location>
        <position position="423"/>
    </location>
</feature>
<comment type="similarity">
    <text evidence="3 9">Belongs to the glycosyl hydrolase 47 family.</text>
</comment>
<keyword evidence="10" id="KW-1133">Transmembrane helix</keyword>
<dbReference type="STRING" id="40998.A0A2P7ZU35"/>
<dbReference type="GO" id="GO:0005783">
    <property type="term" value="C:endoplasmic reticulum"/>
    <property type="evidence" value="ECO:0007669"/>
    <property type="project" value="TreeGrafter"/>
</dbReference>
<dbReference type="InterPro" id="IPR036026">
    <property type="entry name" value="Seven-hairpin_glycosidases"/>
</dbReference>
<keyword evidence="7" id="KW-0479">Metal-binding</keyword>
<evidence type="ECO:0000256" key="3">
    <source>
        <dbReference type="ARBA" id="ARBA00007658"/>
    </source>
</evidence>
<dbReference type="GO" id="GO:0004571">
    <property type="term" value="F:mannosyl-oligosaccharide 1,2-alpha-mannosidase activity"/>
    <property type="evidence" value="ECO:0007669"/>
    <property type="project" value="InterPro"/>
</dbReference>
<keyword evidence="9" id="KW-0326">Glycosidase</keyword>
<dbReference type="Gene3D" id="1.50.10.10">
    <property type="match status" value="1"/>
</dbReference>
<dbReference type="PANTHER" id="PTHR11742">
    <property type="entry name" value="MANNOSYL-OLIGOSACCHARIDE ALPHA-1,2-MANNOSIDASE-RELATED"/>
    <property type="match status" value="1"/>
</dbReference>
<dbReference type="InterPro" id="IPR001382">
    <property type="entry name" value="Glyco_hydro_47"/>
</dbReference>
<evidence type="ECO:0000256" key="1">
    <source>
        <dbReference type="ARBA" id="ARBA00001913"/>
    </source>
</evidence>
<dbReference type="GO" id="GO:0005975">
    <property type="term" value="P:carbohydrate metabolic process"/>
    <property type="evidence" value="ECO:0007669"/>
    <property type="project" value="InterPro"/>
</dbReference>
<keyword evidence="4 9" id="KW-0378">Hydrolase</keyword>
<evidence type="ECO:0000256" key="6">
    <source>
        <dbReference type="PIRSR" id="PIRSR601382-1"/>
    </source>
</evidence>
<evidence type="ECO:0000256" key="7">
    <source>
        <dbReference type="PIRSR" id="PIRSR601382-2"/>
    </source>
</evidence>
<dbReference type="GO" id="GO:0016020">
    <property type="term" value="C:membrane"/>
    <property type="evidence" value="ECO:0007669"/>
    <property type="project" value="InterPro"/>
</dbReference>
<keyword evidence="10" id="KW-0812">Transmembrane</keyword>
<dbReference type="PANTHER" id="PTHR11742:SF89">
    <property type="entry name" value="ALPHA-1,2-MANNOSIDASE"/>
    <property type="match status" value="1"/>
</dbReference>
<comment type="cofactor">
    <cofactor evidence="1 7">
        <name>Ca(2+)</name>
        <dbReference type="ChEBI" id="CHEBI:29108"/>
    </cofactor>
</comment>
<evidence type="ECO:0000256" key="5">
    <source>
        <dbReference type="ARBA" id="ARBA00023157"/>
    </source>
</evidence>
<name>A0A2P7ZU35_9PEZI</name>
<feature type="active site" description="Proton donor" evidence="6">
    <location>
        <position position="173"/>
    </location>
</feature>
<evidence type="ECO:0000256" key="9">
    <source>
        <dbReference type="RuleBase" id="RU361193"/>
    </source>
</evidence>
<gene>
    <name evidence="11" type="ORF">B9Z65_2994</name>
</gene>
<feature type="disulfide bond" evidence="8">
    <location>
        <begin position="380"/>
        <end position="409"/>
    </location>
</feature>
<dbReference type="GO" id="GO:0036503">
    <property type="term" value="P:ERAD pathway"/>
    <property type="evidence" value="ECO:0007669"/>
    <property type="project" value="UniProtKB-ARBA"/>
</dbReference>
<dbReference type="AlphaFoldDB" id="A0A2P7ZU35"/>
<sequence length="594" mass="67736">MFAGRHHRFFVVAGCFLIALYFYTSRISTGNFNLWTGKVLGTPFRWKDIPLKYPPEQLTSLPAGPPHDLPRVQFQFGKESEKDRELRETRQDAVKQAFLRSWKSYKSHAWRADELMPLSGKAKHNYGGWGASLVDNLDTLWIMGLKDEYREAVDAALEIRFDKTATQEINVFETTIRYLGGFLAAFDLSGDTRLLDKAVELGDMLLVAFDTPNNLPITRWRIQEARNHYHQEAHETVLIAEIGSLSMEFTRLSQRTGDSRYFSAIDRVTRIFAAQQNATKLPGLWPVVVNAKRANFTEHNTFTLGGMADSAFEYLPKMHALLGGTDPVYADMYRTFSATALKHNIVRPMLPDESDVLVSVDIVVKDDGIFIDEQAQHLVCFAGGMFALAGKLLSLPEHVEVGRKLTDGCVWTYHAMPMGIMPEIFSLATCPRKAECKWDETRWKKEVIKRRRTDHTVEEADALISSDRLPKAFTSIRDRRYLLRPEAIESVFVLYRVTGDKRYLDQAWTMFESILQASWTDLANGMVSDVSVPKEQARVGDVMESFWMAETLKYFYLIFSEPDLLNLDDFVFNTEAHAFRRPTGQAVKTSGGER</sequence>
<dbReference type="GO" id="GO:0005509">
    <property type="term" value="F:calcium ion binding"/>
    <property type="evidence" value="ECO:0007669"/>
    <property type="project" value="InterPro"/>
</dbReference>
<dbReference type="UniPathway" id="UPA00378"/>
<dbReference type="InterPro" id="IPR050749">
    <property type="entry name" value="Glycosyl_Hydrolase_47"/>
</dbReference>
<dbReference type="PRINTS" id="PR00747">
    <property type="entry name" value="GLYHDRLASE47"/>
</dbReference>
<feature type="active site" evidence="6">
    <location>
        <position position="486"/>
    </location>
</feature>
<dbReference type="Proteomes" id="UP000243723">
    <property type="component" value="Unassembled WGS sequence"/>
</dbReference>
<feature type="active site" evidence="6">
    <location>
        <position position="309"/>
    </location>
</feature>
<keyword evidence="10" id="KW-0472">Membrane</keyword>
<accession>A0A2P7ZU35</accession>
<keyword evidence="5 8" id="KW-1015">Disulfide bond</keyword>
<reference evidence="11 12" key="1">
    <citation type="submission" date="2017-05" db="EMBL/GenBank/DDBJ databases">
        <title>Draft genome sequence of Elsinoe australis.</title>
        <authorList>
            <person name="Cheng Q."/>
        </authorList>
    </citation>
    <scope>NUCLEOTIDE SEQUENCE [LARGE SCALE GENOMIC DNA]</scope>
    <source>
        <strain evidence="11 12">NL1</strain>
    </source>
</reference>
<proteinExistence type="inferred from homology"/>
<feature type="transmembrane region" description="Helical" evidence="10">
    <location>
        <begin position="7"/>
        <end position="24"/>
    </location>
</feature>
<evidence type="ECO:0000313" key="11">
    <source>
        <dbReference type="EMBL" id="PSK51727.1"/>
    </source>
</evidence>
<keyword evidence="12" id="KW-1185">Reference proteome</keyword>
<evidence type="ECO:0000256" key="2">
    <source>
        <dbReference type="ARBA" id="ARBA00004922"/>
    </source>
</evidence>
<keyword evidence="7" id="KW-0106">Calcium</keyword>
<dbReference type="SUPFAM" id="SSF48225">
    <property type="entry name" value="Seven-hairpin glycosidases"/>
    <property type="match status" value="1"/>
</dbReference>
<dbReference type="OrthoDB" id="8118055at2759"/>